<name>U5D2C1_AMBTC</name>
<organism evidence="1 2">
    <name type="scientific">Amborella trichopoda</name>
    <dbReference type="NCBI Taxonomy" id="13333"/>
    <lineage>
        <taxon>Eukaryota</taxon>
        <taxon>Viridiplantae</taxon>
        <taxon>Streptophyta</taxon>
        <taxon>Embryophyta</taxon>
        <taxon>Tracheophyta</taxon>
        <taxon>Spermatophyta</taxon>
        <taxon>Magnoliopsida</taxon>
        <taxon>Amborellales</taxon>
        <taxon>Amborellaceae</taxon>
        <taxon>Amborella</taxon>
    </lineage>
</organism>
<sequence length="65" mass="7154">CETNNRTLKGVYCCQGHASLDELFLFPFLMKEEIEKLVGLGTSGAKSLPNEVAQLADLVKEILDL</sequence>
<dbReference type="HOGENOM" id="CLU_2856441_0_0_1"/>
<dbReference type="AlphaFoldDB" id="U5D2C1"/>
<protein>
    <submittedName>
        <fullName evidence="1">Uncharacterized protein</fullName>
    </submittedName>
</protein>
<dbReference type="EMBL" id="KI392064">
    <property type="protein sequence ID" value="ERN19781.1"/>
    <property type="molecule type" value="Genomic_DNA"/>
</dbReference>
<dbReference type="Gramene" id="ERN19781">
    <property type="protein sequence ID" value="ERN19781"/>
    <property type="gene ID" value="AMTR_s00064p00103790"/>
</dbReference>
<dbReference type="Proteomes" id="UP000017836">
    <property type="component" value="Unassembled WGS sequence"/>
</dbReference>
<feature type="non-terminal residue" evidence="1">
    <location>
        <position position="1"/>
    </location>
</feature>
<proteinExistence type="predicted"/>
<reference evidence="2" key="1">
    <citation type="journal article" date="2013" name="Science">
        <title>The Amborella genome and the evolution of flowering plants.</title>
        <authorList>
            <consortium name="Amborella Genome Project"/>
        </authorList>
    </citation>
    <scope>NUCLEOTIDE SEQUENCE [LARGE SCALE GENOMIC DNA]</scope>
</reference>
<evidence type="ECO:0000313" key="1">
    <source>
        <dbReference type="EMBL" id="ERN19781.1"/>
    </source>
</evidence>
<keyword evidence="2" id="KW-1185">Reference proteome</keyword>
<evidence type="ECO:0000313" key="2">
    <source>
        <dbReference type="Proteomes" id="UP000017836"/>
    </source>
</evidence>
<gene>
    <name evidence="1" type="ORF">AMTR_s00064p00103790</name>
</gene>
<accession>U5D2C1</accession>